<dbReference type="GO" id="GO:0006508">
    <property type="term" value="P:proteolysis"/>
    <property type="evidence" value="ECO:0007669"/>
    <property type="project" value="UniProtKB-KW"/>
</dbReference>
<dbReference type="InterPro" id="IPR023827">
    <property type="entry name" value="Peptidase_S8_Asp-AS"/>
</dbReference>
<dbReference type="PANTHER" id="PTHR43806:SF11">
    <property type="entry name" value="CEREVISIN-RELATED"/>
    <property type="match status" value="1"/>
</dbReference>
<dbReference type="InterPro" id="IPR015500">
    <property type="entry name" value="Peptidase_S8_subtilisin-rel"/>
</dbReference>
<dbReference type="Gene3D" id="3.40.50.200">
    <property type="entry name" value="Peptidase S8/S53 domain"/>
    <property type="match status" value="1"/>
</dbReference>
<evidence type="ECO:0000256" key="3">
    <source>
        <dbReference type="ARBA" id="ARBA00022801"/>
    </source>
</evidence>
<comment type="similarity">
    <text evidence="1 5">Belongs to the peptidase S8 family.</text>
</comment>
<feature type="region of interest" description="Disordered" evidence="6">
    <location>
        <begin position="25"/>
        <end position="46"/>
    </location>
</feature>
<evidence type="ECO:0000256" key="5">
    <source>
        <dbReference type="PROSITE-ProRule" id="PRU01240"/>
    </source>
</evidence>
<keyword evidence="3 5" id="KW-0378">Hydrolase</keyword>
<feature type="active site" description="Charge relay system" evidence="5">
    <location>
        <position position="393"/>
    </location>
</feature>
<sequence length="441" mass="48190">MKKVTVYCFALLLMTLVSCQKETLNSEETDSAKEPAITQKNGASNTTDSDGNELIILYPDGTTEAEKILKRAEYQVVDYKKCECADPNLELWIFEKDDTSDSGSDIEDKKVTAKADEEIEGAEYNPNIKIQEDQFIDFAGIGSVSDGILKRVAVNQGVTVAVLDTGIMYDYPDFVSPFLYNSSANGCSENGFQEEFGWNFVDQNNNPYDDHYGRHGTIVTKLITSKLDAASVSYQILPVKVANRHGNISYFDALCGFQYAANKGDVDVINMSFGWTYQQRELLQYFIEEANDILVVTSAGNTGQNNDVVPHFPSSYESDNVVAVAALSALNSQGNNADIYTHVGMTGFNGGTGGNTALAGFSNRGVISVDIAAPGEYLPFTYNNEVFYISGTSYSAALTSGYGGVLHTNGMTGLMLKNTIIQNSIYHPDLSEIQYSKHIPD</sequence>
<dbReference type="SUPFAM" id="SSF52743">
    <property type="entry name" value="Subtilisin-like"/>
    <property type="match status" value="1"/>
</dbReference>
<feature type="active site" description="Charge relay system" evidence="5">
    <location>
        <position position="215"/>
    </location>
</feature>
<dbReference type="PROSITE" id="PS51257">
    <property type="entry name" value="PROKAR_LIPOPROTEIN"/>
    <property type="match status" value="1"/>
</dbReference>
<dbReference type="AlphaFoldDB" id="A0A2T6BVQ8"/>
<evidence type="ECO:0000256" key="6">
    <source>
        <dbReference type="SAM" id="MobiDB-lite"/>
    </source>
</evidence>
<evidence type="ECO:0000259" key="8">
    <source>
        <dbReference type="Pfam" id="PF00082"/>
    </source>
</evidence>
<proteinExistence type="inferred from homology"/>
<dbReference type="OrthoDB" id="944909at2"/>
<dbReference type="Pfam" id="PF00082">
    <property type="entry name" value="Peptidase_S8"/>
    <property type="match status" value="1"/>
</dbReference>
<evidence type="ECO:0000256" key="7">
    <source>
        <dbReference type="SAM" id="SignalP"/>
    </source>
</evidence>
<gene>
    <name evidence="9" type="ORF">C8N46_107149</name>
</gene>
<feature type="domain" description="Peptidase S8/S53" evidence="8">
    <location>
        <begin position="156"/>
        <end position="424"/>
    </location>
</feature>
<feature type="active site" description="Charge relay system" evidence="5">
    <location>
        <position position="164"/>
    </location>
</feature>
<dbReference type="PROSITE" id="PS51892">
    <property type="entry name" value="SUBTILASE"/>
    <property type="match status" value="1"/>
</dbReference>
<dbReference type="PRINTS" id="PR00723">
    <property type="entry name" value="SUBTILISIN"/>
</dbReference>
<keyword evidence="4 5" id="KW-0720">Serine protease</keyword>
<dbReference type="PROSITE" id="PS00136">
    <property type="entry name" value="SUBTILASE_ASP"/>
    <property type="match status" value="1"/>
</dbReference>
<evidence type="ECO:0000313" key="10">
    <source>
        <dbReference type="Proteomes" id="UP000244090"/>
    </source>
</evidence>
<feature type="chain" id="PRO_5015588939" evidence="7">
    <location>
        <begin position="21"/>
        <end position="441"/>
    </location>
</feature>
<name>A0A2T6BVQ8_9FLAO</name>
<dbReference type="Proteomes" id="UP000244090">
    <property type="component" value="Unassembled WGS sequence"/>
</dbReference>
<dbReference type="InterPro" id="IPR050131">
    <property type="entry name" value="Peptidase_S8_subtilisin-like"/>
</dbReference>
<keyword evidence="10" id="KW-1185">Reference proteome</keyword>
<accession>A0A2T6BVQ8</accession>
<evidence type="ECO:0000256" key="4">
    <source>
        <dbReference type="ARBA" id="ARBA00022825"/>
    </source>
</evidence>
<comment type="caution">
    <text evidence="9">The sequence shown here is derived from an EMBL/GenBank/DDBJ whole genome shotgun (WGS) entry which is preliminary data.</text>
</comment>
<organism evidence="9 10">
    <name type="scientific">Kordia periserrulae</name>
    <dbReference type="NCBI Taxonomy" id="701523"/>
    <lineage>
        <taxon>Bacteria</taxon>
        <taxon>Pseudomonadati</taxon>
        <taxon>Bacteroidota</taxon>
        <taxon>Flavobacteriia</taxon>
        <taxon>Flavobacteriales</taxon>
        <taxon>Flavobacteriaceae</taxon>
        <taxon>Kordia</taxon>
    </lineage>
</organism>
<dbReference type="InterPro" id="IPR000209">
    <property type="entry name" value="Peptidase_S8/S53_dom"/>
</dbReference>
<reference evidence="9 10" key="1">
    <citation type="submission" date="2018-04" db="EMBL/GenBank/DDBJ databases">
        <title>Genomic Encyclopedia of Archaeal and Bacterial Type Strains, Phase II (KMG-II): from individual species to whole genera.</title>
        <authorList>
            <person name="Goeker M."/>
        </authorList>
    </citation>
    <scope>NUCLEOTIDE SEQUENCE [LARGE SCALE GENOMIC DNA]</scope>
    <source>
        <strain evidence="9 10">DSM 25731</strain>
    </source>
</reference>
<keyword evidence="2 5" id="KW-0645">Protease</keyword>
<dbReference type="PANTHER" id="PTHR43806">
    <property type="entry name" value="PEPTIDASE S8"/>
    <property type="match status" value="1"/>
</dbReference>
<protein>
    <submittedName>
        <fullName evidence="9">Subtilase family protein</fullName>
    </submittedName>
</protein>
<evidence type="ECO:0000256" key="1">
    <source>
        <dbReference type="ARBA" id="ARBA00011073"/>
    </source>
</evidence>
<dbReference type="RefSeq" id="WP_108115751.1">
    <property type="nucleotide sequence ID" value="NZ_QBKT01000007.1"/>
</dbReference>
<evidence type="ECO:0000313" key="9">
    <source>
        <dbReference type="EMBL" id="PTX60143.1"/>
    </source>
</evidence>
<dbReference type="InterPro" id="IPR036852">
    <property type="entry name" value="Peptidase_S8/S53_dom_sf"/>
</dbReference>
<dbReference type="GO" id="GO:0004252">
    <property type="term" value="F:serine-type endopeptidase activity"/>
    <property type="evidence" value="ECO:0007669"/>
    <property type="project" value="UniProtKB-UniRule"/>
</dbReference>
<evidence type="ECO:0000256" key="2">
    <source>
        <dbReference type="ARBA" id="ARBA00022670"/>
    </source>
</evidence>
<dbReference type="EMBL" id="QBKT01000007">
    <property type="protein sequence ID" value="PTX60143.1"/>
    <property type="molecule type" value="Genomic_DNA"/>
</dbReference>
<keyword evidence="7" id="KW-0732">Signal</keyword>
<feature type="signal peptide" evidence="7">
    <location>
        <begin position="1"/>
        <end position="20"/>
    </location>
</feature>